<dbReference type="InterPro" id="IPR001647">
    <property type="entry name" value="HTH_TetR"/>
</dbReference>
<dbReference type="GO" id="GO:0003700">
    <property type="term" value="F:DNA-binding transcription factor activity"/>
    <property type="evidence" value="ECO:0007669"/>
    <property type="project" value="TreeGrafter"/>
</dbReference>
<evidence type="ECO:0000256" key="2">
    <source>
        <dbReference type="ARBA" id="ARBA00023125"/>
    </source>
</evidence>
<dbReference type="AlphaFoldDB" id="A0A0U1Z2C0"/>
<dbReference type="RefSeq" id="WP_067582593.1">
    <property type="nucleotide sequence ID" value="NZ_JABMCZ010000001.1"/>
</dbReference>
<evidence type="ECO:0000313" key="6">
    <source>
        <dbReference type="EMBL" id="AJO72739.1"/>
    </source>
</evidence>
<proteinExistence type="predicted"/>
<keyword evidence="2" id="KW-0238">DNA-binding</keyword>
<protein>
    <submittedName>
        <fullName evidence="6">TetR/AcrR family transcriptional regulator</fullName>
    </submittedName>
</protein>
<dbReference type="SUPFAM" id="SSF46689">
    <property type="entry name" value="Homeodomain-like"/>
    <property type="match status" value="1"/>
</dbReference>
<dbReference type="PANTHER" id="PTHR30055">
    <property type="entry name" value="HTH-TYPE TRANSCRIPTIONAL REGULATOR RUTR"/>
    <property type="match status" value="1"/>
</dbReference>
<dbReference type="InterPro" id="IPR050109">
    <property type="entry name" value="HTH-type_TetR-like_transc_reg"/>
</dbReference>
<dbReference type="EMBL" id="KP161205">
    <property type="protein sequence ID" value="AJO72739.1"/>
    <property type="molecule type" value="Genomic_DNA"/>
</dbReference>
<dbReference type="SUPFAM" id="SSF48498">
    <property type="entry name" value="Tetracyclin repressor-like, C-terminal domain"/>
    <property type="match status" value="1"/>
</dbReference>
<evidence type="ECO:0000256" key="1">
    <source>
        <dbReference type="ARBA" id="ARBA00023015"/>
    </source>
</evidence>
<keyword evidence="3" id="KW-0804">Transcription</keyword>
<feature type="domain" description="HTH tetR-type" evidence="5">
    <location>
        <begin position="23"/>
        <end position="70"/>
    </location>
</feature>
<accession>A0A0U1Z2C0</accession>
<dbReference type="Pfam" id="PF00440">
    <property type="entry name" value="TetR_N"/>
    <property type="match status" value="1"/>
</dbReference>
<reference evidence="6" key="1">
    <citation type="submission" date="2014-11" db="EMBL/GenBank/DDBJ databases">
        <authorList>
            <person name="Zhu J."/>
            <person name="Qi W."/>
            <person name="Song R."/>
        </authorList>
    </citation>
    <scope>NUCLEOTIDE SEQUENCE</scope>
    <source>
        <strain evidence="6">IFM 0406</strain>
    </source>
</reference>
<reference evidence="6" key="2">
    <citation type="journal article" date="2016" name="Org. Biomol. Chem.">
        <title>Target-specific identification and characterization of the putative gene cluster for brasilinolide biosynthesis revealing the mechanistic insights and combinatorial synthetic utility of 2-deoxy-l-fucose biosynthetic enzymes.</title>
        <authorList>
            <person name="Chiu H.T."/>
            <person name="Weng C.P."/>
            <person name="Lin Y.C."/>
            <person name="Chen K.H."/>
        </authorList>
    </citation>
    <scope>NUCLEOTIDE SEQUENCE</scope>
    <source>
        <strain evidence="6">IFM 0406</strain>
    </source>
</reference>
<evidence type="ECO:0000256" key="4">
    <source>
        <dbReference type="SAM" id="MobiDB-lite"/>
    </source>
</evidence>
<evidence type="ECO:0000259" key="5">
    <source>
        <dbReference type="Pfam" id="PF00440"/>
    </source>
</evidence>
<feature type="region of interest" description="Disordered" evidence="4">
    <location>
        <begin position="183"/>
        <end position="214"/>
    </location>
</feature>
<dbReference type="InterPro" id="IPR009057">
    <property type="entry name" value="Homeodomain-like_sf"/>
</dbReference>
<sequence>MSSDNGAVLRERTFTEVARRDQIVRAAIATLAEVGYAKTSLGKIARTAGLSSVGMISYYFDGKAELMSEVVATVLAGAEAEVGPRVREAPGRLAALRAYIEASLSYIAGHPAEMAALFEISSGQRKQEESYGENIEAAGVQIVADLVAGAQAELGTPDALDPHVVAVAVRGAIHMALAQRMHEPADVSRPKARRDDDIGACRDDDMGACRDDDVGACRDDDVGARIADLFERSLRFVPPAGDPR</sequence>
<name>A0A0U1Z2C0_9NOCA</name>
<dbReference type="InterPro" id="IPR036271">
    <property type="entry name" value="Tet_transcr_reg_TetR-rel_C_sf"/>
</dbReference>
<dbReference type="GO" id="GO:0000976">
    <property type="term" value="F:transcription cis-regulatory region binding"/>
    <property type="evidence" value="ECO:0007669"/>
    <property type="project" value="TreeGrafter"/>
</dbReference>
<dbReference type="OrthoDB" id="9806334at2"/>
<evidence type="ECO:0000256" key="3">
    <source>
        <dbReference type="ARBA" id="ARBA00023163"/>
    </source>
</evidence>
<keyword evidence="1" id="KW-0805">Transcription regulation</keyword>
<gene>
    <name evidence="6" type="primary">nbrR7</name>
</gene>
<organism evidence="6">
    <name type="scientific">Nocardia terpenica</name>
    <dbReference type="NCBI Taxonomy" id="455432"/>
    <lineage>
        <taxon>Bacteria</taxon>
        <taxon>Bacillati</taxon>
        <taxon>Actinomycetota</taxon>
        <taxon>Actinomycetes</taxon>
        <taxon>Mycobacteriales</taxon>
        <taxon>Nocardiaceae</taxon>
        <taxon>Nocardia</taxon>
    </lineage>
</organism>
<dbReference type="Gene3D" id="1.10.357.10">
    <property type="entry name" value="Tetracycline Repressor, domain 2"/>
    <property type="match status" value="1"/>
</dbReference>
<dbReference type="PANTHER" id="PTHR30055:SF234">
    <property type="entry name" value="HTH-TYPE TRANSCRIPTIONAL REGULATOR BETI"/>
    <property type="match status" value="1"/>
</dbReference>